<reference evidence="1" key="1">
    <citation type="submission" date="2023-06" db="EMBL/GenBank/DDBJ databases">
        <title>Genome-scale phylogeny and comparative genomics of the fungal order Sordariales.</title>
        <authorList>
            <consortium name="Lawrence Berkeley National Laboratory"/>
            <person name="Hensen N."/>
            <person name="Bonometti L."/>
            <person name="Westerberg I."/>
            <person name="Brannstrom I.O."/>
            <person name="Guillou S."/>
            <person name="Cros-Aarteil S."/>
            <person name="Calhoun S."/>
            <person name="Haridas S."/>
            <person name="Kuo A."/>
            <person name="Mondo S."/>
            <person name="Pangilinan J."/>
            <person name="Riley R."/>
            <person name="LaButti K."/>
            <person name="Andreopoulos B."/>
            <person name="Lipzen A."/>
            <person name="Chen C."/>
            <person name="Yanf M."/>
            <person name="Daum C."/>
            <person name="Ng V."/>
            <person name="Clum A."/>
            <person name="Steindorff A."/>
            <person name="Ohm R."/>
            <person name="Martin F."/>
            <person name="Silar P."/>
            <person name="Natvig D."/>
            <person name="Lalanne C."/>
            <person name="Gautier V."/>
            <person name="Ament-velasquez S.L."/>
            <person name="Kruys A."/>
            <person name="Hutchinson M.I."/>
            <person name="Powell A.J."/>
            <person name="Barry K."/>
            <person name="Miller A.N."/>
            <person name="Grigoriev I.V."/>
            <person name="Debuchy R."/>
            <person name="Gladieux P."/>
            <person name="Thoren M.H."/>
            <person name="Johannesson H."/>
        </authorList>
    </citation>
    <scope>NUCLEOTIDE SEQUENCE</scope>
    <source>
        <strain evidence="1">SMH2392-1A</strain>
    </source>
</reference>
<gene>
    <name evidence="1" type="ORF">B0T26DRAFT_679979</name>
</gene>
<dbReference type="EMBL" id="JAUIRO010000007">
    <property type="protein sequence ID" value="KAK0706271.1"/>
    <property type="molecule type" value="Genomic_DNA"/>
</dbReference>
<name>A0AA39ZYZ7_9PEZI</name>
<dbReference type="RefSeq" id="XP_060291365.1">
    <property type="nucleotide sequence ID" value="XM_060440425.1"/>
</dbReference>
<keyword evidence="2" id="KW-1185">Reference proteome</keyword>
<dbReference type="AlphaFoldDB" id="A0AA39ZYZ7"/>
<dbReference type="Proteomes" id="UP001172101">
    <property type="component" value="Unassembled WGS sequence"/>
</dbReference>
<proteinExistence type="predicted"/>
<protein>
    <submittedName>
        <fullName evidence="1">Uncharacterized protein</fullName>
    </submittedName>
</protein>
<accession>A0AA39ZYZ7</accession>
<comment type="caution">
    <text evidence="1">The sequence shown here is derived from an EMBL/GenBank/DDBJ whole genome shotgun (WGS) entry which is preliminary data.</text>
</comment>
<evidence type="ECO:0000313" key="1">
    <source>
        <dbReference type="EMBL" id="KAK0706271.1"/>
    </source>
</evidence>
<sequence length="129" mass="14044">MGSIQATQVISAGSDQVTVILTKGPSQAAAAGKSRDGTTYLVHYSLMQPLDPAAAKKAAEDKAVAAIDGILNDPAKQKRLIERLERRIPGAKQALPPITVQFILGHEKLVKRQRYEPTPLPPRPRQFLR</sequence>
<dbReference type="GeneID" id="85323695"/>
<organism evidence="1 2">
    <name type="scientific">Lasiosphaeria miniovina</name>
    <dbReference type="NCBI Taxonomy" id="1954250"/>
    <lineage>
        <taxon>Eukaryota</taxon>
        <taxon>Fungi</taxon>
        <taxon>Dikarya</taxon>
        <taxon>Ascomycota</taxon>
        <taxon>Pezizomycotina</taxon>
        <taxon>Sordariomycetes</taxon>
        <taxon>Sordariomycetidae</taxon>
        <taxon>Sordariales</taxon>
        <taxon>Lasiosphaeriaceae</taxon>
        <taxon>Lasiosphaeria</taxon>
    </lineage>
</organism>
<evidence type="ECO:0000313" key="2">
    <source>
        <dbReference type="Proteomes" id="UP001172101"/>
    </source>
</evidence>